<keyword evidence="3" id="KW-0804">Transcription</keyword>
<evidence type="ECO:0000313" key="8">
    <source>
        <dbReference type="Proteomes" id="UP000015480"/>
    </source>
</evidence>
<evidence type="ECO:0000256" key="3">
    <source>
        <dbReference type="ARBA" id="ARBA00023163"/>
    </source>
</evidence>
<dbReference type="KEGG" id="pami:JCM7686_pAMI4p281"/>
<dbReference type="SUPFAM" id="SSF46689">
    <property type="entry name" value="Homeodomain-like"/>
    <property type="match status" value="1"/>
</dbReference>
<dbReference type="Proteomes" id="UP000015480">
    <property type="component" value="Plasmid pAMI4"/>
</dbReference>
<dbReference type="SUPFAM" id="SSF48498">
    <property type="entry name" value="Tetracyclin repressor-like, C-terminal domain"/>
    <property type="match status" value="1"/>
</dbReference>
<organism evidence="7 8">
    <name type="scientific">Paracoccus aminophilus JCM 7686</name>
    <dbReference type="NCBI Taxonomy" id="1367847"/>
    <lineage>
        <taxon>Bacteria</taxon>
        <taxon>Pseudomonadati</taxon>
        <taxon>Pseudomonadota</taxon>
        <taxon>Alphaproteobacteria</taxon>
        <taxon>Rhodobacterales</taxon>
        <taxon>Paracoccaceae</taxon>
        <taxon>Paracoccus</taxon>
    </lineage>
</organism>
<gene>
    <name evidence="7" type="ORF">JCM7686_pAMI4p281</name>
</gene>
<dbReference type="GO" id="GO:0000976">
    <property type="term" value="F:transcription cis-regulatory region binding"/>
    <property type="evidence" value="ECO:0007669"/>
    <property type="project" value="TreeGrafter"/>
</dbReference>
<keyword evidence="1" id="KW-0805">Transcription regulation</keyword>
<dbReference type="eggNOG" id="COG1309">
    <property type="taxonomic scope" value="Bacteria"/>
</dbReference>
<dbReference type="InterPro" id="IPR036271">
    <property type="entry name" value="Tet_transcr_reg_TetR-rel_C_sf"/>
</dbReference>
<geneLocation type="plasmid" evidence="7 8">
    <name>pAMI4</name>
</geneLocation>
<sequence length="228" mass="25379">MPHPRRRKSLMTSLPPDETGPVGVRPEPASDQPSEPRREKTEDRRAAIAIAARAIIAEKGLEGLRTRDIAARVGINIATLHYHVPSKEALIALVAESIRDIFRAQYHRRPRQCKTAREMLRMEFEDFAEILTETPSLLLVIGELNERARRDPAIAAIMSPMSQFWRDQLADLLRLGVADGSFRPDIDPVSGAVIITGALTQFSRFPHPAGAADALFSEIERAFARSEV</sequence>
<evidence type="ECO:0000256" key="1">
    <source>
        <dbReference type="ARBA" id="ARBA00023015"/>
    </source>
</evidence>
<feature type="compositionally biased region" description="Basic and acidic residues" evidence="5">
    <location>
        <begin position="34"/>
        <end position="43"/>
    </location>
</feature>
<protein>
    <submittedName>
        <fullName evidence="7">Transcriptional regulator, TetR family</fullName>
    </submittedName>
</protein>
<reference evidence="7 8" key="1">
    <citation type="journal article" date="2014" name="BMC Genomics">
        <title>Architecture and functions of a multipartite genome of the methylotrophic bacterium Paracoccus aminophilus JCM 7686, containing primary and secondary chromids.</title>
        <authorList>
            <person name="Dziewit L."/>
            <person name="Czarnecki J."/>
            <person name="Wibberg D."/>
            <person name="Radlinska M."/>
            <person name="Mrozek P."/>
            <person name="Szymczak M."/>
            <person name="Schluter A."/>
            <person name="Puhler A."/>
            <person name="Bartosik D."/>
        </authorList>
    </citation>
    <scope>NUCLEOTIDE SEQUENCE [LARGE SCALE GENOMIC DNA]</scope>
    <source>
        <strain evidence="7">JCM 7686</strain>
        <plasmid evidence="8">Plasmid pAMI4</plasmid>
    </source>
</reference>
<feature type="domain" description="HTH tetR-type" evidence="6">
    <location>
        <begin position="42"/>
        <end position="102"/>
    </location>
</feature>
<dbReference type="PANTHER" id="PTHR30055">
    <property type="entry name" value="HTH-TYPE TRANSCRIPTIONAL REGULATOR RUTR"/>
    <property type="match status" value="1"/>
</dbReference>
<evidence type="ECO:0000256" key="5">
    <source>
        <dbReference type="SAM" id="MobiDB-lite"/>
    </source>
</evidence>
<evidence type="ECO:0000313" key="7">
    <source>
        <dbReference type="EMBL" id="AGT10971.1"/>
    </source>
</evidence>
<dbReference type="PROSITE" id="PS50977">
    <property type="entry name" value="HTH_TETR_2"/>
    <property type="match status" value="1"/>
</dbReference>
<proteinExistence type="predicted"/>
<keyword evidence="8" id="KW-1185">Reference proteome</keyword>
<dbReference type="PRINTS" id="PR00455">
    <property type="entry name" value="HTHTETR"/>
</dbReference>
<dbReference type="PANTHER" id="PTHR30055:SF234">
    <property type="entry name" value="HTH-TYPE TRANSCRIPTIONAL REGULATOR BETI"/>
    <property type="match status" value="1"/>
</dbReference>
<evidence type="ECO:0000256" key="2">
    <source>
        <dbReference type="ARBA" id="ARBA00023125"/>
    </source>
</evidence>
<dbReference type="EMBL" id="CP006652">
    <property type="protein sequence ID" value="AGT10971.1"/>
    <property type="molecule type" value="Genomic_DNA"/>
</dbReference>
<dbReference type="InterPro" id="IPR050109">
    <property type="entry name" value="HTH-type_TetR-like_transc_reg"/>
</dbReference>
<dbReference type="PATRIC" id="fig|1367847.3.peg.3926"/>
<dbReference type="AlphaFoldDB" id="S5Z0H8"/>
<accession>S5Z0H8</accession>
<dbReference type="InterPro" id="IPR009057">
    <property type="entry name" value="Homeodomain-like_sf"/>
</dbReference>
<feature type="DNA-binding region" description="H-T-H motif" evidence="4">
    <location>
        <begin position="65"/>
        <end position="84"/>
    </location>
</feature>
<feature type="region of interest" description="Disordered" evidence="5">
    <location>
        <begin position="1"/>
        <end position="43"/>
    </location>
</feature>
<dbReference type="GO" id="GO:0003700">
    <property type="term" value="F:DNA-binding transcription factor activity"/>
    <property type="evidence" value="ECO:0007669"/>
    <property type="project" value="TreeGrafter"/>
</dbReference>
<dbReference type="InterPro" id="IPR001647">
    <property type="entry name" value="HTH_TetR"/>
</dbReference>
<dbReference type="Pfam" id="PF00440">
    <property type="entry name" value="TetR_N"/>
    <property type="match status" value="1"/>
</dbReference>
<evidence type="ECO:0000256" key="4">
    <source>
        <dbReference type="PROSITE-ProRule" id="PRU00335"/>
    </source>
</evidence>
<dbReference type="HOGENOM" id="CLU_1213857_0_0_5"/>
<evidence type="ECO:0000259" key="6">
    <source>
        <dbReference type="PROSITE" id="PS50977"/>
    </source>
</evidence>
<dbReference type="Gene3D" id="1.10.357.10">
    <property type="entry name" value="Tetracycline Repressor, domain 2"/>
    <property type="match status" value="1"/>
</dbReference>
<keyword evidence="2 4" id="KW-0238">DNA-binding</keyword>
<keyword evidence="7" id="KW-0614">Plasmid</keyword>
<name>S5Z0H8_PARAH</name>